<evidence type="ECO:0000256" key="2">
    <source>
        <dbReference type="ARBA" id="ARBA00006829"/>
    </source>
</evidence>
<proteinExistence type="inferred from homology"/>
<feature type="region of interest" description="Disordered" evidence="7">
    <location>
        <begin position="244"/>
        <end position="274"/>
    </location>
</feature>
<evidence type="ECO:0000313" key="10">
    <source>
        <dbReference type="EMBL" id="TID15961.1"/>
    </source>
</evidence>
<dbReference type="Proteomes" id="UP000298493">
    <property type="component" value="Unassembled WGS sequence"/>
</dbReference>
<evidence type="ECO:0000256" key="7">
    <source>
        <dbReference type="SAM" id="MobiDB-lite"/>
    </source>
</evidence>
<comment type="caution">
    <text evidence="10">The sequence shown here is derived from an EMBL/GenBank/DDBJ whole genome shotgun (WGS) entry which is preliminary data.</text>
</comment>
<evidence type="ECO:0000256" key="1">
    <source>
        <dbReference type="ARBA" id="ARBA00004141"/>
    </source>
</evidence>
<dbReference type="PROSITE" id="PS50850">
    <property type="entry name" value="MFS"/>
    <property type="match status" value="1"/>
</dbReference>
<dbReference type="PRINTS" id="PR01035">
    <property type="entry name" value="TCRTETA"/>
</dbReference>
<evidence type="ECO:0000259" key="9">
    <source>
        <dbReference type="PROSITE" id="PS50850"/>
    </source>
</evidence>
<feature type="transmembrane region" description="Helical" evidence="8">
    <location>
        <begin position="141"/>
        <end position="160"/>
    </location>
</feature>
<keyword evidence="3" id="KW-0813">Transport</keyword>
<dbReference type="InterPro" id="IPR036259">
    <property type="entry name" value="MFS_trans_sf"/>
</dbReference>
<organism evidence="10 11">
    <name type="scientific">Venturia nashicola</name>
    <dbReference type="NCBI Taxonomy" id="86259"/>
    <lineage>
        <taxon>Eukaryota</taxon>
        <taxon>Fungi</taxon>
        <taxon>Dikarya</taxon>
        <taxon>Ascomycota</taxon>
        <taxon>Pezizomycotina</taxon>
        <taxon>Dothideomycetes</taxon>
        <taxon>Pleosporomycetidae</taxon>
        <taxon>Venturiales</taxon>
        <taxon>Venturiaceae</taxon>
        <taxon>Venturia</taxon>
    </lineage>
</organism>
<dbReference type="GO" id="GO:0022857">
    <property type="term" value="F:transmembrane transporter activity"/>
    <property type="evidence" value="ECO:0007669"/>
    <property type="project" value="InterPro"/>
</dbReference>
<dbReference type="GO" id="GO:0016020">
    <property type="term" value="C:membrane"/>
    <property type="evidence" value="ECO:0007669"/>
    <property type="project" value="UniProtKB-SubCell"/>
</dbReference>
<comment type="subcellular location">
    <subcellularLocation>
        <location evidence="1">Membrane</location>
        <topology evidence="1">Multi-pass membrane protein</topology>
    </subcellularLocation>
</comment>
<feature type="transmembrane region" description="Helical" evidence="8">
    <location>
        <begin position="172"/>
        <end position="190"/>
    </location>
</feature>
<evidence type="ECO:0000256" key="5">
    <source>
        <dbReference type="ARBA" id="ARBA00022989"/>
    </source>
</evidence>
<dbReference type="AlphaFoldDB" id="A0A4Z1NJK9"/>
<dbReference type="Gene3D" id="1.20.1250.20">
    <property type="entry name" value="MFS general substrate transporter like domains"/>
    <property type="match status" value="1"/>
</dbReference>
<dbReference type="PANTHER" id="PTHR23506">
    <property type="entry name" value="GH10249P"/>
    <property type="match status" value="1"/>
</dbReference>
<feature type="transmembrane region" description="Helical" evidence="8">
    <location>
        <begin position="326"/>
        <end position="344"/>
    </location>
</feature>
<feature type="transmembrane region" description="Helical" evidence="8">
    <location>
        <begin position="21"/>
        <end position="37"/>
    </location>
</feature>
<dbReference type="Pfam" id="PF07690">
    <property type="entry name" value="MFS_1"/>
    <property type="match status" value="1"/>
</dbReference>
<sequence>MKFLNAQQSDSNTKFLAIRSSTWFIVITIIPVFPYSLKTRFGVPNDEVQYWNSALLTSFGAAQFFFSPIIGHFADRNLSRRSPLLLGFLGNAAATALLYLASNVWMLVLSRFLQGLSAAVVYTVGFALVADTVGQESIGQWMGFVISSLNVGMMVSPALGGILYDAFGYESIFVATFVLIGIDICLRIVMVEKKHALKLKQPLVVAPEPHYGTLLSPEGKHLANDHSISSTFSTSNEVEAPSLVQASSGPSDLSPVPSAKDTLPPAPMSSSPARTDVHPLRTLLCSPRILTSLYGALVTVVVLVAFDAALPIFVAQHFGWSSTGGGLIFLAITLPIFSAPIAGFTRTFGSSPLGADLTRAVADMVSDDPSVFGGKDPTAQVFSLYTSSSAAGVLIGPLVADIAFGHHNWVMLVVSLGLLSASVAVPILLFKPKSGKNKGKGVIAV</sequence>
<dbReference type="SUPFAM" id="SSF103473">
    <property type="entry name" value="MFS general substrate transporter"/>
    <property type="match status" value="1"/>
</dbReference>
<gene>
    <name evidence="10" type="ORF">E6O75_ATG09019</name>
</gene>
<protein>
    <submittedName>
        <fullName evidence="10">Chitin synthase D</fullName>
    </submittedName>
</protein>
<reference evidence="10 11" key="1">
    <citation type="submission" date="2019-04" db="EMBL/GenBank/DDBJ databases">
        <title>High contiguity whole genome sequence and gene annotation resource for two Venturia nashicola isolates.</title>
        <authorList>
            <person name="Prokchorchik M."/>
            <person name="Won K."/>
            <person name="Lee Y."/>
            <person name="Choi E.D."/>
            <person name="Segonzac C."/>
            <person name="Sohn K.H."/>
        </authorList>
    </citation>
    <scope>NUCLEOTIDE SEQUENCE [LARGE SCALE GENOMIC DNA]</scope>
    <source>
        <strain evidence="10 11">PRI2</strain>
    </source>
</reference>
<dbReference type="InterPro" id="IPR020846">
    <property type="entry name" value="MFS_dom"/>
</dbReference>
<feature type="transmembrane region" description="Helical" evidence="8">
    <location>
        <begin position="108"/>
        <end position="129"/>
    </location>
</feature>
<evidence type="ECO:0000313" key="11">
    <source>
        <dbReference type="Proteomes" id="UP000298493"/>
    </source>
</evidence>
<evidence type="ECO:0000256" key="8">
    <source>
        <dbReference type="SAM" id="Phobius"/>
    </source>
</evidence>
<dbReference type="InterPro" id="IPR001958">
    <property type="entry name" value="Tet-R_TetA/multi-R_MdtG-like"/>
</dbReference>
<keyword evidence="5 8" id="KW-1133">Transmembrane helix</keyword>
<keyword evidence="6 8" id="KW-0472">Membrane</keyword>
<comment type="similarity">
    <text evidence="2">Belongs to the major facilitator superfamily. Vesicular transporter family.</text>
</comment>
<feature type="transmembrane region" description="Helical" evidence="8">
    <location>
        <begin position="293"/>
        <end position="314"/>
    </location>
</feature>
<name>A0A4Z1NJK9_9PEZI</name>
<dbReference type="EMBL" id="SNSC02000019">
    <property type="protein sequence ID" value="TID15961.1"/>
    <property type="molecule type" value="Genomic_DNA"/>
</dbReference>
<dbReference type="STRING" id="86259.A0A4Z1NJK9"/>
<keyword evidence="11" id="KW-1185">Reference proteome</keyword>
<evidence type="ECO:0000256" key="3">
    <source>
        <dbReference type="ARBA" id="ARBA00022448"/>
    </source>
</evidence>
<dbReference type="PANTHER" id="PTHR23506:SF23">
    <property type="entry name" value="GH10249P"/>
    <property type="match status" value="1"/>
</dbReference>
<accession>A0A4Z1NJK9</accession>
<feature type="domain" description="Major facilitator superfamily (MFS) profile" evidence="9">
    <location>
        <begin position="1"/>
        <end position="445"/>
    </location>
</feature>
<dbReference type="InterPro" id="IPR011701">
    <property type="entry name" value="MFS"/>
</dbReference>
<feature type="transmembrane region" description="Helical" evidence="8">
    <location>
        <begin position="49"/>
        <end position="71"/>
    </location>
</feature>
<feature type="transmembrane region" description="Helical" evidence="8">
    <location>
        <begin position="83"/>
        <end position="102"/>
    </location>
</feature>
<keyword evidence="4 8" id="KW-0812">Transmembrane</keyword>
<feature type="transmembrane region" description="Helical" evidence="8">
    <location>
        <begin position="409"/>
        <end position="430"/>
    </location>
</feature>
<evidence type="ECO:0000256" key="6">
    <source>
        <dbReference type="ARBA" id="ARBA00023136"/>
    </source>
</evidence>
<dbReference type="InterPro" id="IPR050930">
    <property type="entry name" value="MFS_Vesicular_Transporter"/>
</dbReference>
<evidence type="ECO:0000256" key="4">
    <source>
        <dbReference type="ARBA" id="ARBA00022692"/>
    </source>
</evidence>